<feature type="region of interest" description="Disordered" evidence="3">
    <location>
        <begin position="312"/>
        <end position="333"/>
    </location>
</feature>
<dbReference type="PANTHER" id="PTHR46090">
    <property type="entry name" value="ADP-RIBOSYLATION FACTOR-LIKE PROTEIN 13B"/>
    <property type="match status" value="1"/>
</dbReference>
<dbReference type="SUPFAM" id="SSF52540">
    <property type="entry name" value="P-loop containing nucleoside triphosphate hydrolases"/>
    <property type="match status" value="1"/>
</dbReference>
<protein>
    <submittedName>
        <fullName evidence="4">ADP-ribosylation factor family</fullName>
    </submittedName>
</protein>
<accession>A0ABN7ARR7</accession>
<evidence type="ECO:0000256" key="2">
    <source>
        <dbReference type="ARBA" id="ARBA00023134"/>
    </source>
</evidence>
<name>A0ABN7ARR7_9HEMI</name>
<dbReference type="PROSITE" id="PS51417">
    <property type="entry name" value="ARF"/>
    <property type="match status" value="1"/>
</dbReference>
<dbReference type="NCBIfam" id="TIGR00231">
    <property type="entry name" value="small_GTP"/>
    <property type="match status" value="1"/>
</dbReference>
<evidence type="ECO:0000313" key="5">
    <source>
        <dbReference type="Proteomes" id="UP001307889"/>
    </source>
</evidence>
<dbReference type="Gene3D" id="3.40.50.300">
    <property type="entry name" value="P-loop containing nucleotide triphosphate hydrolases"/>
    <property type="match status" value="1"/>
</dbReference>
<dbReference type="EMBL" id="AP028912">
    <property type="protein sequence ID" value="BES94037.1"/>
    <property type="molecule type" value="Genomic_DNA"/>
</dbReference>
<dbReference type="InterPro" id="IPR051995">
    <property type="entry name" value="Ciliary_GTPase"/>
</dbReference>
<evidence type="ECO:0000256" key="3">
    <source>
        <dbReference type="SAM" id="MobiDB-lite"/>
    </source>
</evidence>
<dbReference type="SMART" id="SM00178">
    <property type="entry name" value="SAR"/>
    <property type="match status" value="1"/>
</dbReference>
<dbReference type="Pfam" id="PF00025">
    <property type="entry name" value="Arf"/>
    <property type="match status" value="1"/>
</dbReference>
<evidence type="ECO:0000313" key="4">
    <source>
        <dbReference type="EMBL" id="BES94037.1"/>
    </source>
</evidence>
<dbReference type="PANTHER" id="PTHR46090:SF2">
    <property type="entry name" value="ADP-RIBOSYLATION FACTOR-LIKE PROTEIN 13B"/>
    <property type="match status" value="1"/>
</dbReference>
<dbReference type="InterPro" id="IPR027417">
    <property type="entry name" value="P-loop_NTPase"/>
</dbReference>
<dbReference type="InterPro" id="IPR006689">
    <property type="entry name" value="Small_GTPase_ARF/SAR"/>
</dbReference>
<proteinExistence type="predicted"/>
<feature type="compositionally biased region" description="Polar residues" evidence="3">
    <location>
        <begin position="312"/>
        <end position="327"/>
    </location>
</feature>
<dbReference type="PRINTS" id="PR00328">
    <property type="entry name" value="SAR1GTPBP"/>
</dbReference>
<dbReference type="SMART" id="SM00177">
    <property type="entry name" value="ARF"/>
    <property type="match status" value="1"/>
</dbReference>
<keyword evidence="2" id="KW-0342">GTP-binding</keyword>
<keyword evidence="1" id="KW-0547">Nucleotide-binding</keyword>
<organism evidence="4 5">
    <name type="scientific">Nesidiocoris tenuis</name>
    <dbReference type="NCBI Taxonomy" id="355587"/>
    <lineage>
        <taxon>Eukaryota</taxon>
        <taxon>Metazoa</taxon>
        <taxon>Ecdysozoa</taxon>
        <taxon>Arthropoda</taxon>
        <taxon>Hexapoda</taxon>
        <taxon>Insecta</taxon>
        <taxon>Pterygota</taxon>
        <taxon>Neoptera</taxon>
        <taxon>Paraneoptera</taxon>
        <taxon>Hemiptera</taxon>
        <taxon>Heteroptera</taxon>
        <taxon>Panheteroptera</taxon>
        <taxon>Cimicomorpha</taxon>
        <taxon>Miridae</taxon>
        <taxon>Dicyphina</taxon>
        <taxon>Nesidiocoris</taxon>
    </lineage>
</organism>
<reference evidence="4 5" key="1">
    <citation type="submission" date="2023-09" db="EMBL/GenBank/DDBJ databases">
        <title>Nesidiocoris tenuis whole genome shotgun sequence.</title>
        <authorList>
            <person name="Shibata T."/>
            <person name="Shimoda M."/>
            <person name="Kobayashi T."/>
            <person name="Uehara T."/>
        </authorList>
    </citation>
    <scope>NUCLEOTIDE SEQUENCE [LARGE SCALE GENOMIC DNA]</scope>
    <source>
        <strain evidence="4 5">Japan</strain>
    </source>
</reference>
<dbReference type="Proteomes" id="UP001307889">
    <property type="component" value="Chromosome 4"/>
</dbReference>
<evidence type="ECO:0000256" key="1">
    <source>
        <dbReference type="ARBA" id="ARBA00022741"/>
    </source>
</evidence>
<keyword evidence="5" id="KW-1185">Reference proteome</keyword>
<gene>
    <name evidence="4" type="ORF">NTJ_06846</name>
</gene>
<sequence length="372" mass="41377">MGIFCCKCRPFRASPVQKKIILLLVGLDNSGKTTAAKGLTGEIVNHAIPTIGFSTVKMKHKGFDVIIYDLGGGPQIRGIWSCYYGDVYGVIFVVDASDESRLEEAKGLLYNLLSHEKLAGKPLLVLANKQDAPNALDEIDIVELLRLEPLVNQQKCLTLVEVCSALSPENSEKIDSRLVRGYRWLIRQVINNYKELSQRVEQDTQEAQAALLVQRQEWIKRRSLEINRNGVHNKLDPVANGGLFAQTNGVLHSSPTRFSNKIKQQVDMADGRNRMKTNKVFPGKVAPPTAIESMTVRALTSPQHRPICAMSRQCSPQTKRPFTSKSLGTGEMKPWGLDEELRLVDFGMEKRANSPTAAHDLSPIEYFHSAAV</sequence>
<dbReference type="InterPro" id="IPR005225">
    <property type="entry name" value="Small_GTP-bd"/>
</dbReference>